<protein>
    <recommendedName>
        <fullName evidence="1">Serine aminopeptidase S33 domain-containing protein</fullName>
    </recommendedName>
</protein>
<reference evidence="2" key="1">
    <citation type="submission" date="2018-05" db="EMBL/GenBank/DDBJ databases">
        <authorList>
            <person name="Lanie J.A."/>
            <person name="Ng W.-L."/>
            <person name="Kazmierczak K.M."/>
            <person name="Andrzejewski T.M."/>
            <person name="Davidsen T.M."/>
            <person name="Wayne K.J."/>
            <person name="Tettelin H."/>
            <person name="Glass J.I."/>
            <person name="Rusch D."/>
            <person name="Podicherti R."/>
            <person name="Tsui H.-C.T."/>
            <person name="Winkler M.E."/>
        </authorList>
    </citation>
    <scope>NUCLEOTIDE SEQUENCE</scope>
</reference>
<dbReference type="GO" id="GO:0052689">
    <property type="term" value="F:carboxylic ester hydrolase activity"/>
    <property type="evidence" value="ECO:0007669"/>
    <property type="project" value="TreeGrafter"/>
</dbReference>
<proteinExistence type="predicted"/>
<dbReference type="PANTHER" id="PTHR43265:SF1">
    <property type="entry name" value="ESTERASE ESTD"/>
    <property type="match status" value="1"/>
</dbReference>
<dbReference type="InterPro" id="IPR029058">
    <property type="entry name" value="AB_hydrolase_fold"/>
</dbReference>
<dbReference type="PANTHER" id="PTHR43265">
    <property type="entry name" value="ESTERASE ESTD"/>
    <property type="match status" value="1"/>
</dbReference>
<sequence>MFLLACFAVAGETRVSITADLQGKWNMPVNYDGRAVLLLHGFQGHMDEVGDLYLDQSRSLAESGIASLRFNYTGEGERVGYVATSTLESRIRDTEQAFEFMKLQVPEAVYGVIGFSLGGLTAMKVAVRHPDWFQSMVLWSAAESMGTPNDEDYVRAARQALQKGKASYEDWTKISLTREFVASFYGVVGSLGLEEYPGALLTIRGDMDFLPSHDRKWLSMIPTPDKMFLLIGGADHIFNVLAEPRPSYGETVIRETKSWFDRTLFRAEEDS</sequence>
<evidence type="ECO:0000313" key="2">
    <source>
        <dbReference type="EMBL" id="SVB27213.1"/>
    </source>
</evidence>
<gene>
    <name evidence="2" type="ORF">METZ01_LOCUS180067</name>
</gene>
<dbReference type="SUPFAM" id="SSF53474">
    <property type="entry name" value="alpha/beta-Hydrolases"/>
    <property type="match status" value="1"/>
</dbReference>
<evidence type="ECO:0000259" key="1">
    <source>
        <dbReference type="Pfam" id="PF12146"/>
    </source>
</evidence>
<name>A0A382CPJ5_9ZZZZ</name>
<dbReference type="AlphaFoldDB" id="A0A382CPJ5"/>
<feature type="domain" description="Serine aminopeptidase S33" evidence="1">
    <location>
        <begin position="35"/>
        <end position="158"/>
    </location>
</feature>
<dbReference type="InterPro" id="IPR022742">
    <property type="entry name" value="Hydrolase_4"/>
</dbReference>
<dbReference type="EMBL" id="UINC01035193">
    <property type="protein sequence ID" value="SVB27213.1"/>
    <property type="molecule type" value="Genomic_DNA"/>
</dbReference>
<organism evidence="2">
    <name type="scientific">marine metagenome</name>
    <dbReference type="NCBI Taxonomy" id="408172"/>
    <lineage>
        <taxon>unclassified sequences</taxon>
        <taxon>metagenomes</taxon>
        <taxon>ecological metagenomes</taxon>
    </lineage>
</organism>
<dbReference type="Gene3D" id="3.40.50.1820">
    <property type="entry name" value="alpha/beta hydrolase"/>
    <property type="match status" value="1"/>
</dbReference>
<accession>A0A382CPJ5</accession>
<dbReference type="InterPro" id="IPR053145">
    <property type="entry name" value="AB_hydrolase_Est10"/>
</dbReference>
<dbReference type="Pfam" id="PF12146">
    <property type="entry name" value="Hydrolase_4"/>
    <property type="match status" value="1"/>
</dbReference>